<dbReference type="Pfam" id="PF22073">
    <property type="entry name" value="Cep192_D4"/>
    <property type="match status" value="1"/>
</dbReference>
<dbReference type="InterPro" id="IPR013783">
    <property type="entry name" value="Ig-like_fold"/>
</dbReference>
<organism evidence="3 4">
    <name type="scientific">Lymnaea stagnalis</name>
    <name type="common">Great pond snail</name>
    <name type="synonym">Helix stagnalis</name>
    <dbReference type="NCBI Taxonomy" id="6523"/>
    <lineage>
        <taxon>Eukaryota</taxon>
        <taxon>Metazoa</taxon>
        <taxon>Spiralia</taxon>
        <taxon>Lophotrochozoa</taxon>
        <taxon>Mollusca</taxon>
        <taxon>Gastropoda</taxon>
        <taxon>Heterobranchia</taxon>
        <taxon>Euthyneura</taxon>
        <taxon>Panpulmonata</taxon>
        <taxon>Hygrophila</taxon>
        <taxon>Lymnaeoidea</taxon>
        <taxon>Lymnaeidae</taxon>
        <taxon>Lymnaea</taxon>
    </lineage>
</organism>
<proteinExistence type="predicted"/>
<gene>
    <name evidence="3" type="ORF">GSLYS_00017672001</name>
</gene>
<dbReference type="AlphaFoldDB" id="A0AAV2IBT9"/>
<protein>
    <submittedName>
        <fullName evidence="3">Uncharacterized protein</fullName>
    </submittedName>
</protein>
<evidence type="ECO:0000259" key="2">
    <source>
        <dbReference type="Pfam" id="PF22073"/>
    </source>
</evidence>
<name>A0AAV2IBT9_LYMST</name>
<dbReference type="InterPro" id="IPR054089">
    <property type="entry name" value="Cep192-like_D3"/>
</dbReference>
<dbReference type="EMBL" id="CAXITT010000601">
    <property type="protein sequence ID" value="CAL1544159.1"/>
    <property type="molecule type" value="Genomic_DNA"/>
</dbReference>
<comment type="caution">
    <text evidence="3">The sequence shown here is derived from an EMBL/GenBank/DDBJ whole genome shotgun (WGS) entry which is preliminary data.</text>
</comment>
<dbReference type="Pfam" id="PF22067">
    <property type="entry name" value="Cep192_D3"/>
    <property type="match status" value="1"/>
</dbReference>
<feature type="domain" description="Cep192-like" evidence="1">
    <location>
        <begin position="5"/>
        <end position="88"/>
    </location>
</feature>
<reference evidence="3 4" key="1">
    <citation type="submission" date="2024-04" db="EMBL/GenBank/DDBJ databases">
        <authorList>
            <consortium name="Genoscope - CEA"/>
            <person name="William W."/>
        </authorList>
    </citation>
    <scope>NUCLEOTIDE SEQUENCE [LARGE SCALE GENOMIC DNA]</scope>
</reference>
<keyword evidence="4" id="KW-1185">Reference proteome</keyword>
<dbReference type="InterPro" id="IPR054090">
    <property type="entry name" value="Cep192_Spd-2-like_dom"/>
</dbReference>
<evidence type="ECO:0000313" key="3">
    <source>
        <dbReference type="EMBL" id="CAL1544159.1"/>
    </source>
</evidence>
<evidence type="ECO:0000313" key="4">
    <source>
        <dbReference type="Proteomes" id="UP001497497"/>
    </source>
</evidence>
<dbReference type="Proteomes" id="UP001497497">
    <property type="component" value="Unassembled WGS sequence"/>
</dbReference>
<dbReference type="Gene3D" id="2.60.40.10">
    <property type="entry name" value="Immunoglobulins"/>
    <property type="match status" value="1"/>
</dbReference>
<accession>A0AAV2IBT9</accession>
<sequence length="192" mass="21161">SAAPGTTGCGTIKIINSGNLPMPVDLSLEPIREQFSIDTNHVVVPNGGHASIQVAFTPQATREDLVDNKVNVMLQNALDSFYVSVTGKIKCKQVKISGSASYLIYGGVKLGQTKKLCFSFIPDDDVEIKIWIRESRFAFKLLNQDGSVVESMELKVTKGKQYAFYINFTPTELDGYTGDLLLQILYANRYVV</sequence>
<feature type="non-terminal residue" evidence="3">
    <location>
        <position position="1"/>
    </location>
</feature>
<feature type="domain" description="Cep192/Spd-2-like" evidence="2">
    <location>
        <begin position="95"/>
        <end position="185"/>
    </location>
</feature>
<feature type="non-terminal residue" evidence="3">
    <location>
        <position position="192"/>
    </location>
</feature>
<evidence type="ECO:0000259" key="1">
    <source>
        <dbReference type="Pfam" id="PF22067"/>
    </source>
</evidence>